<accession>A0A7R9MDZ7</accession>
<gene>
    <name evidence="3" type="ORF">ONB1V03_LOCUS15011</name>
</gene>
<dbReference type="AlphaFoldDB" id="A0A7R9MDZ7"/>
<dbReference type="Pfam" id="PF16501">
    <property type="entry name" value="SCAPER_N"/>
    <property type="match status" value="1"/>
</dbReference>
<dbReference type="InterPro" id="IPR032446">
    <property type="entry name" value="SCAPER_N"/>
</dbReference>
<proteinExistence type="predicted"/>
<feature type="compositionally biased region" description="Polar residues" evidence="1">
    <location>
        <begin position="557"/>
        <end position="580"/>
    </location>
</feature>
<dbReference type="PANTHER" id="PTHR31434:SF2">
    <property type="entry name" value="S PHASE CYCLIN A-ASSOCIATED PROTEIN IN THE ENDOPLASMIC RETICULUM"/>
    <property type="match status" value="1"/>
</dbReference>
<sequence>MDALYAQKNEELQKKIQQKHDESARRHEESLAQIRQKALELSVRKSSTVGNDDAPVCEPYDTCKMCQLCQVMIKSEVFLFGHLRGKRHNAAICEQNGGKVPTNEELENFNVKYIVEAPVDADKKSIQSCDNERLKAARKRSKKLRQRLAAKAVQFEQNVGQKGSQPALSSKSIQSVNKNKISKIFKDLSTLSADTQITGHWPSNMTHSLERNLNELEKLFRGKGVTDSLYFHSLNGTQLLTKMLSRITNGTKERPTSLTDRSNAKLAAVYELVCSQHWDVSDYVLQSNLMMELLDILSRDVELRCRYWAFLFDNLNRAVDEIYQNCESDESVVECKETLMVLDNYRREFTALIEWLNLKSDYESTPQRDRPSSLAWEVRTSMTSNQMIYWNRFFGRNSEVTTNSVNTSPQKSLNTTNKTKDQMNGGEEKENNSPEPVVNKDTNGSVADNNVKPVAPSVRRIAEESDAKPIVSPKATIKSSVSTPTLNTVTTSSTSKPLNPLAQTFKSRLHPMAPTSTTAPAPKAVSTAAPAAQQKPILIVPTTAATAAPTVKKSTSQTIVSENKSAPKPVSTQQTTALKTSSAPITTTNLKRTVVSTPNLSVINGNHNTGANNSNNNRNNNGNNTQRRVESKGTVGSVMNKSFARETNASRAKSVRNTDSNNNSRNEWKGLQRSQSNILSTRSTNVRQNTNNKTNSNQLIVNNNKTKKVKDADGWEVVGSRGRQRFKVSPPKVIILEDDSVVKTTADGTVYAVTASVQTTDGWDPMTLSGSWSSGGAGMDSSTEGLRTPGRALKIHEKLSSPSRKRNVSPTESIKKHEEKLAKAQEAREKLLEERAQKFQGIIKKAEEMKAWKEEQQLQMKASMELKHQRAEEKRQQQLNRIVRKAHDEDSKVNEIQFINSLEAQNKKYDILSREKDREMR</sequence>
<feature type="compositionally biased region" description="Polar residues" evidence="1">
    <location>
        <begin position="637"/>
        <end position="665"/>
    </location>
</feature>
<dbReference type="Proteomes" id="UP000728032">
    <property type="component" value="Unassembled WGS sequence"/>
</dbReference>
<evidence type="ECO:0000256" key="1">
    <source>
        <dbReference type="SAM" id="MobiDB-lite"/>
    </source>
</evidence>
<dbReference type="EMBL" id="OC929713">
    <property type="protein sequence ID" value="CAD7658390.1"/>
    <property type="molecule type" value="Genomic_DNA"/>
</dbReference>
<feature type="region of interest" description="Disordered" evidence="1">
    <location>
        <begin position="1"/>
        <end position="29"/>
    </location>
</feature>
<dbReference type="SUPFAM" id="SSF57667">
    <property type="entry name" value="beta-beta-alpha zinc fingers"/>
    <property type="match status" value="1"/>
</dbReference>
<dbReference type="EMBL" id="CAJPVJ010014888">
    <property type="protein sequence ID" value="CAG2175576.1"/>
    <property type="molecule type" value="Genomic_DNA"/>
</dbReference>
<reference evidence="3" key="1">
    <citation type="submission" date="2020-11" db="EMBL/GenBank/DDBJ databases">
        <authorList>
            <person name="Tran Van P."/>
        </authorList>
    </citation>
    <scope>NUCLEOTIDE SEQUENCE</scope>
</reference>
<feature type="region of interest" description="Disordered" evidence="1">
    <location>
        <begin position="554"/>
        <end position="580"/>
    </location>
</feature>
<feature type="compositionally biased region" description="Basic and acidic residues" evidence="1">
    <location>
        <begin position="813"/>
        <end position="822"/>
    </location>
</feature>
<feature type="non-terminal residue" evidence="3">
    <location>
        <position position="1"/>
    </location>
</feature>
<feature type="compositionally biased region" description="Polar residues" evidence="1">
    <location>
        <begin position="401"/>
        <end position="417"/>
    </location>
</feature>
<feature type="compositionally biased region" description="Basic and acidic residues" evidence="1">
    <location>
        <begin position="8"/>
        <end position="29"/>
    </location>
</feature>
<organism evidence="3">
    <name type="scientific">Oppiella nova</name>
    <dbReference type="NCBI Taxonomy" id="334625"/>
    <lineage>
        <taxon>Eukaryota</taxon>
        <taxon>Metazoa</taxon>
        <taxon>Ecdysozoa</taxon>
        <taxon>Arthropoda</taxon>
        <taxon>Chelicerata</taxon>
        <taxon>Arachnida</taxon>
        <taxon>Acari</taxon>
        <taxon>Acariformes</taxon>
        <taxon>Sarcoptiformes</taxon>
        <taxon>Oribatida</taxon>
        <taxon>Brachypylina</taxon>
        <taxon>Oppioidea</taxon>
        <taxon>Oppiidae</taxon>
        <taxon>Oppiella</taxon>
    </lineage>
</organism>
<feature type="domain" description="S phase cyclin A-associated protein in the endoplasmic reticulum N-terminal" evidence="2">
    <location>
        <begin position="299"/>
        <end position="386"/>
    </location>
</feature>
<feature type="compositionally biased region" description="Polar residues" evidence="1">
    <location>
        <begin position="672"/>
        <end position="699"/>
    </location>
</feature>
<name>A0A7R9MDZ7_9ACAR</name>
<dbReference type="OrthoDB" id="313366at2759"/>
<feature type="region of interest" description="Disordered" evidence="1">
    <location>
        <begin position="598"/>
        <end position="699"/>
    </location>
</feature>
<evidence type="ECO:0000313" key="4">
    <source>
        <dbReference type="Proteomes" id="UP000728032"/>
    </source>
</evidence>
<feature type="region of interest" description="Disordered" evidence="1">
    <location>
        <begin position="794"/>
        <end position="822"/>
    </location>
</feature>
<feature type="compositionally biased region" description="Low complexity" evidence="1">
    <location>
        <begin position="604"/>
        <end position="624"/>
    </location>
</feature>
<keyword evidence="4" id="KW-1185">Reference proteome</keyword>
<feature type="compositionally biased region" description="Basic and acidic residues" evidence="1">
    <location>
        <begin position="418"/>
        <end position="432"/>
    </location>
</feature>
<dbReference type="InterPro" id="IPR036236">
    <property type="entry name" value="Znf_C2H2_sf"/>
</dbReference>
<protein>
    <recommendedName>
        <fullName evidence="2">S phase cyclin A-associated protein in the endoplasmic reticulum N-terminal domain-containing protein</fullName>
    </recommendedName>
</protein>
<evidence type="ECO:0000259" key="2">
    <source>
        <dbReference type="Pfam" id="PF16501"/>
    </source>
</evidence>
<dbReference type="PANTHER" id="PTHR31434">
    <property type="entry name" value="S PHASE CYCLIN A-ASSOCIATED PROTEIN IN THE ENDOPLASMIC RETICULUM"/>
    <property type="match status" value="1"/>
</dbReference>
<feature type="region of interest" description="Disordered" evidence="1">
    <location>
        <begin position="401"/>
        <end position="451"/>
    </location>
</feature>
<evidence type="ECO:0000313" key="3">
    <source>
        <dbReference type="EMBL" id="CAD7658390.1"/>
    </source>
</evidence>